<accession>V2Y3H2</accession>
<dbReference type="AlphaFoldDB" id="V2Y3H2"/>
<evidence type="ECO:0000313" key="3">
    <source>
        <dbReference type="Proteomes" id="UP000018227"/>
    </source>
</evidence>
<proteinExistence type="predicted"/>
<dbReference type="Proteomes" id="UP000018227">
    <property type="component" value="Unassembled WGS sequence"/>
</dbReference>
<organism evidence="2 3">
    <name type="scientific">Catonella morbi ATCC 51271</name>
    <dbReference type="NCBI Taxonomy" id="592026"/>
    <lineage>
        <taxon>Bacteria</taxon>
        <taxon>Bacillati</taxon>
        <taxon>Bacillota</taxon>
        <taxon>Clostridia</taxon>
        <taxon>Lachnospirales</taxon>
        <taxon>Lachnospiraceae</taxon>
        <taxon>Catonella</taxon>
    </lineage>
</organism>
<sequence>MKKMLTVMAGIVAAGSLMSSIARADVIVGEDKSTWSPYPIEFTANADVRLGEDESTWSPYPIEGQDEKVGMPSPFTEVKSLKEAEKKTGVKMTTPKKIKGYDEINYEIVKKDKFIQVNYRKDDNNSITIRKAETQKDVSGDYNKYKNTKKITVKSYKVKLQGNDKTYSLATWTKGKYSYSVGIYNENKKGMSLKQIKNIIGQVK</sequence>
<feature type="chain" id="PRO_5004712190" description="DUF4367 domain-containing protein" evidence="1">
    <location>
        <begin position="25"/>
        <end position="204"/>
    </location>
</feature>
<dbReference type="EMBL" id="ACIL03000009">
    <property type="protein sequence ID" value="ESL03533.1"/>
    <property type="molecule type" value="Genomic_DNA"/>
</dbReference>
<dbReference type="HOGENOM" id="CLU_1341250_0_0_9"/>
<evidence type="ECO:0000256" key="1">
    <source>
        <dbReference type="SAM" id="SignalP"/>
    </source>
</evidence>
<dbReference type="OrthoDB" id="7061752at2"/>
<feature type="signal peptide" evidence="1">
    <location>
        <begin position="1"/>
        <end position="24"/>
    </location>
</feature>
<comment type="caution">
    <text evidence="2">The sequence shown here is derived from an EMBL/GenBank/DDBJ whole genome shotgun (WGS) entry which is preliminary data.</text>
</comment>
<name>V2Y3H2_9FIRM</name>
<keyword evidence="3" id="KW-1185">Reference proteome</keyword>
<keyword evidence="1" id="KW-0732">Signal</keyword>
<protein>
    <recommendedName>
        <fullName evidence="4">DUF4367 domain-containing protein</fullName>
    </recommendedName>
</protein>
<dbReference type="eggNOG" id="ENOG5032YF2">
    <property type="taxonomic scope" value="Bacteria"/>
</dbReference>
<dbReference type="STRING" id="592026.GCWU0000282_001245"/>
<dbReference type="RefSeq" id="WP_023354125.1">
    <property type="nucleotide sequence ID" value="NZ_KI535367.1"/>
</dbReference>
<reference evidence="2 3" key="1">
    <citation type="submission" date="2013-06" db="EMBL/GenBank/DDBJ databases">
        <authorList>
            <person name="Weinstock G."/>
            <person name="Sodergren E."/>
            <person name="Clifton S."/>
            <person name="Fulton L."/>
            <person name="Fulton B."/>
            <person name="Courtney L."/>
            <person name="Fronick C."/>
            <person name="Harrison M."/>
            <person name="Strong C."/>
            <person name="Farmer C."/>
            <person name="Delahaunty K."/>
            <person name="Markovic C."/>
            <person name="Hall O."/>
            <person name="Minx P."/>
            <person name="Tomlinson C."/>
            <person name="Mitreva M."/>
            <person name="Nelson J."/>
            <person name="Hou S."/>
            <person name="Wollam A."/>
            <person name="Pepin K.H."/>
            <person name="Johnson M."/>
            <person name="Bhonagiri V."/>
            <person name="Nash W.E."/>
            <person name="Warren W."/>
            <person name="Chinwalla A."/>
            <person name="Mardis E.R."/>
            <person name="Wilson R.K."/>
        </authorList>
    </citation>
    <scope>NUCLEOTIDE SEQUENCE [LARGE SCALE GENOMIC DNA]</scope>
    <source>
        <strain evidence="2 3">ATCC 51271</strain>
    </source>
</reference>
<gene>
    <name evidence="2" type="ORF">GCWU0000282_001245</name>
</gene>
<evidence type="ECO:0008006" key="4">
    <source>
        <dbReference type="Google" id="ProtNLM"/>
    </source>
</evidence>
<evidence type="ECO:0000313" key="2">
    <source>
        <dbReference type="EMBL" id="ESL03533.1"/>
    </source>
</evidence>